<dbReference type="AlphaFoldDB" id="A0AAV4SL77"/>
<protein>
    <submittedName>
        <fullName evidence="1">Uncharacterized protein</fullName>
    </submittedName>
</protein>
<proteinExistence type="predicted"/>
<organism evidence="1 2">
    <name type="scientific">Caerostris extrusa</name>
    <name type="common">Bark spider</name>
    <name type="synonym">Caerostris bankana</name>
    <dbReference type="NCBI Taxonomy" id="172846"/>
    <lineage>
        <taxon>Eukaryota</taxon>
        <taxon>Metazoa</taxon>
        <taxon>Ecdysozoa</taxon>
        <taxon>Arthropoda</taxon>
        <taxon>Chelicerata</taxon>
        <taxon>Arachnida</taxon>
        <taxon>Araneae</taxon>
        <taxon>Araneomorphae</taxon>
        <taxon>Entelegynae</taxon>
        <taxon>Araneoidea</taxon>
        <taxon>Araneidae</taxon>
        <taxon>Caerostris</taxon>
    </lineage>
</organism>
<dbReference type="EMBL" id="BPLR01009712">
    <property type="protein sequence ID" value="GIY33966.1"/>
    <property type="molecule type" value="Genomic_DNA"/>
</dbReference>
<accession>A0AAV4SL77</accession>
<sequence length="197" mass="22281">MVWLASTRRSDKQSLESCCCKCYCPLYCDGPWLLPLTIPPPPLFISILPSSLYSFRVRVCVCFLLAHHFLRFVFGCGVGEAMKWEAVRRGYSDAVRFGLYVVFPPPPSVLPSLSAWRWQKWQLPILEATHGLEEKGTGEFRQSHADNWGTPFVFAVMVNRACVIDDTDLPLFRTKLGFRISLLFVTLICSSPSPDTA</sequence>
<name>A0AAV4SL77_CAEEX</name>
<keyword evidence="2" id="KW-1185">Reference proteome</keyword>
<dbReference type="Proteomes" id="UP001054945">
    <property type="component" value="Unassembled WGS sequence"/>
</dbReference>
<evidence type="ECO:0000313" key="2">
    <source>
        <dbReference type="Proteomes" id="UP001054945"/>
    </source>
</evidence>
<evidence type="ECO:0000313" key="1">
    <source>
        <dbReference type="EMBL" id="GIY33966.1"/>
    </source>
</evidence>
<gene>
    <name evidence="1" type="ORF">CEXT_615781</name>
</gene>
<comment type="caution">
    <text evidence="1">The sequence shown here is derived from an EMBL/GenBank/DDBJ whole genome shotgun (WGS) entry which is preliminary data.</text>
</comment>
<reference evidence="1 2" key="1">
    <citation type="submission" date="2021-06" db="EMBL/GenBank/DDBJ databases">
        <title>Caerostris extrusa draft genome.</title>
        <authorList>
            <person name="Kono N."/>
            <person name="Arakawa K."/>
        </authorList>
    </citation>
    <scope>NUCLEOTIDE SEQUENCE [LARGE SCALE GENOMIC DNA]</scope>
</reference>